<comment type="subcellular location">
    <subcellularLocation>
        <location evidence="1">Secreted</location>
    </subcellularLocation>
</comment>
<evidence type="ECO:0000313" key="7">
    <source>
        <dbReference type="Proteomes" id="UP000242875"/>
    </source>
</evidence>
<keyword evidence="7" id="KW-1185">Reference proteome</keyword>
<dbReference type="AlphaFoldDB" id="A0A261Y2W0"/>
<evidence type="ECO:0000256" key="5">
    <source>
        <dbReference type="SAM" id="SignalP"/>
    </source>
</evidence>
<feature type="signal peptide" evidence="5">
    <location>
        <begin position="1"/>
        <end position="21"/>
    </location>
</feature>
<evidence type="ECO:0000256" key="2">
    <source>
        <dbReference type="ARBA" id="ARBA00022525"/>
    </source>
</evidence>
<keyword evidence="3 5" id="KW-0732">Signal</keyword>
<protein>
    <recommendedName>
        <fullName evidence="8">WSC domain-containing protein</fullName>
    </recommendedName>
</protein>
<name>A0A261Y2W0_9FUNG</name>
<dbReference type="Pfam" id="PF04674">
    <property type="entry name" value="Phi_1"/>
    <property type="match status" value="1"/>
</dbReference>
<feature type="chain" id="PRO_5012130625" description="WSC domain-containing protein" evidence="5">
    <location>
        <begin position="22"/>
        <end position="290"/>
    </location>
</feature>
<comment type="similarity">
    <text evidence="4">Belongs to the EXORDIUM family.</text>
</comment>
<dbReference type="InterPro" id="IPR006766">
    <property type="entry name" value="EXORDIUM-like"/>
</dbReference>
<dbReference type="EMBL" id="MVBO01000026">
    <property type="protein sequence ID" value="OZJ04931.1"/>
    <property type="molecule type" value="Genomic_DNA"/>
</dbReference>
<evidence type="ECO:0000256" key="3">
    <source>
        <dbReference type="ARBA" id="ARBA00022729"/>
    </source>
</evidence>
<keyword evidence="2" id="KW-0964">Secreted</keyword>
<accession>A0A261Y2W0</accession>
<dbReference type="PANTHER" id="PTHR31279:SF58">
    <property type="entry name" value="PROTEIN EXORDIUM-LIKE 2"/>
    <property type="match status" value="1"/>
</dbReference>
<dbReference type="Proteomes" id="UP000242875">
    <property type="component" value="Unassembled WGS sequence"/>
</dbReference>
<comment type="caution">
    <text evidence="6">The sequence shown here is derived from an EMBL/GenBank/DDBJ whole genome shotgun (WGS) entry which is preliminary data.</text>
</comment>
<reference evidence="6 7" key="1">
    <citation type="journal article" date="2017" name="Mycologia">
        <title>Bifiguratus adelaidae, gen. et sp. nov., a new member of Mucoromycotina in endophytic and soil-dwelling habitats.</title>
        <authorList>
            <person name="Torres-Cruz T.J."/>
            <person name="Billingsley Tobias T.L."/>
            <person name="Almatruk M."/>
            <person name="Hesse C."/>
            <person name="Kuske C.R."/>
            <person name="Desiro A."/>
            <person name="Benucci G.M."/>
            <person name="Bonito G."/>
            <person name="Stajich J.E."/>
            <person name="Dunlap C."/>
            <person name="Arnold A.E."/>
            <person name="Porras-Alfaro A."/>
        </authorList>
    </citation>
    <scope>NUCLEOTIDE SEQUENCE [LARGE SCALE GENOMIC DNA]</scope>
    <source>
        <strain evidence="6 7">AZ0501</strain>
    </source>
</reference>
<evidence type="ECO:0008006" key="8">
    <source>
        <dbReference type="Google" id="ProtNLM"/>
    </source>
</evidence>
<gene>
    <name evidence="6" type="ORF">BZG36_02657</name>
</gene>
<dbReference type="GO" id="GO:0005576">
    <property type="term" value="C:extracellular region"/>
    <property type="evidence" value="ECO:0007669"/>
    <property type="project" value="UniProtKB-SubCell"/>
</dbReference>
<evidence type="ECO:0000256" key="4">
    <source>
        <dbReference type="ARBA" id="ARBA00023591"/>
    </source>
</evidence>
<sequence length="290" mass="30573">MLAKTLLSTLSLFAVAATALAAPSKTPGRKVIHPIRHNGAILASTLPISYHGGPIMSGTVNTYIIYYGSWSSSQQSIINDFTTGIGSTSWFNIEKTYHDNSGHTCSGLVNLGGTVVDNYSQGKSLSDNSLPSIVSHAIANGLPTDPNGVYMIVTSGDVSETSGFCTQYCGFHTSGTINGANLKYAFIGDATSCTSACIAPENQSSSPNGDIGVDGLISVYAHELVETISDPYGNAWYDIRGQENADKCAWTFGTESTASNGSKYNIAFGGRQYLIQRNWDASAQTCAQSA</sequence>
<organism evidence="6 7">
    <name type="scientific">Bifiguratus adelaidae</name>
    <dbReference type="NCBI Taxonomy" id="1938954"/>
    <lineage>
        <taxon>Eukaryota</taxon>
        <taxon>Fungi</taxon>
        <taxon>Fungi incertae sedis</taxon>
        <taxon>Mucoromycota</taxon>
        <taxon>Mucoromycotina</taxon>
        <taxon>Endogonomycetes</taxon>
        <taxon>Endogonales</taxon>
        <taxon>Endogonales incertae sedis</taxon>
        <taxon>Bifiguratus</taxon>
    </lineage>
</organism>
<evidence type="ECO:0000313" key="6">
    <source>
        <dbReference type="EMBL" id="OZJ04931.1"/>
    </source>
</evidence>
<dbReference type="PANTHER" id="PTHR31279">
    <property type="entry name" value="PROTEIN EXORDIUM-LIKE 5"/>
    <property type="match status" value="1"/>
</dbReference>
<proteinExistence type="inferred from homology"/>
<dbReference type="OrthoDB" id="2016249at2759"/>
<evidence type="ECO:0000256" key="1">
    <source>
        <dbReference type="ARBA" id="ARBA00004613"/>
    </source>
</evidence>